<gene>
    <name evidence="1" type="ORF">RPERSI_LOCUS2521</name>
</gene>
<evidence type="ECO:0000313" key="2">
    <source>
        <dbReference type="Proteomes" id="UP000789920"/>
    </source>
</evidence>
<feature type="non-terminal residue" evidence="1">
    <location>
        <position position="1"/>
    </location>
</feature>
<dbReference type="Proteomes" id="UP000789920">
    <property type="component" value="Unassembled WGS sequence"/>
</dbReference>
<organism evidence="1 2">
    <name type="scientific">Racocetra persica</name>
    <dbReference type="NCBI Taxonomy" id="160502"/>
    <lineage>
        <taxon>Eukaryota</taxon>
        <taxon>Fungi</taxon>
        <taxon>Fungi incertae sedis</taxon>
        <taxon>Mucoromycota</taxon>
        <taxon>Glomeromycotina</taxon>
        <taxon>Glomeromycetes</taxon>
        <taxon>Diversisporales</taxon>
        <taxon>Gigasporaceae</taxon>
        <taxon>Racocetra</taxon>
    </lineage>
</organism>
<evidence type="ECO:0000313" key="1">
    <source>
        <dbReference type="EMBL" id="CAG8516970.1"/>
    </source>
</evidence>
<protein>
    <submittedName>
        <fullName evidence="1">21508_t:CDS:1</fullName>
    </submittedName>
</protein>
<reference evidence="1" key="1">
    <citation type="submission" date="2021-06" db="EMBL/GenBank/DDBJ databases">
        <authorList>
            <person name="Kallberg Y."/>
            <person name="Tangrot J."/>
            <person name="Rosling A."/>
        </authorList>
    </citation>
    <scope>NUCLEOTIDE SEQUENCE</scope>
    <source>
        <strain evidence="1">MA461A</strain>
    </source>
</reference>
<accession>A0ACA9L8H5</accession>
<dbReference type="EMBL" id="CAJVQC010002768">
    <property type="protein sequence ID" value="CAG8516970.1"/>
    <property type="molecule type" value="Genomic_DNA"/>
</dbReference>
<keyword evidence="2" id="KW-1185">Reference proteome</keyword>
<sequence length="45" mass="5170">EDEKNSNELYDNDDYDNNLDIIANNSSTNQIIFNTTHLANNLLVK</sequence>
<comment type="caution">
    <text evidence="1">The sequence shown here is derived from an EMBL/GenBank/DDBJ whole genome shotgun (WGS) entry which is preliminary data.</text>
</comment>
<proteinExistence type="predicted"/>
<name>A0ACA9L8H5_9GLOM</name>